<evidence type="ECO:0000313" key="2">
    <source>
        <dbReference type="Proteomes" id="UP000789920"/>
    </source>
</evidence>
<evidence type="ECO:0000313" key="1">
    <source>
        <dbReference type="EMBL" id="CAG8817293.1"/>
    </source>
</evidence>
<protein>
    <submittedName>
        <fullName evidence="1">27452_t:CDS:1</fullName>
    </submittedName>
</protein>
<feature type="non-terminal residue" evidence="1">
    <location>
        <position position="1"/>
    </location>
</feature>
<dbReference type="Proteomes" id="UP000789920">
    <property type="component" value="Unassembled WGS sequence"/>
</dbReference>
<sequence>EEIIRSYLPTSDKDNDWTDNSSGLHTIAKLSKENRKSRFKK</sequence>
<name>A0ACA9RZC6_9GLOM</name>
<dbReference type="EMBL" id="CAJVQC010079645">
    <property type="protein sequence ID" value="CAG8817293.1"/>
    <property type="molecule type" value="Genomic_DNA"/>
</dbReference>
<keyword evidence="2" id="KW-1185">Reference proteome</keyword>
<reference evidence="1" key="1">
    <citation type="submission" date="2021-06" db="EMBL/GenBank/DDBJ databases">
        <authorList>
            <person name="Kallberg Y."/>
            <person name="Tangrot J."/>
            <person name="Rosling A."/>
        </authorList>
    </citation>
    <scope>NUCLEOTIDE SEQUENCE</scope>
    <source>
        <strain evidence="1">MA461A</strain>
    </source>
</reference>
<comment type="caution">
    <text evidence="1">The sequence shown here is derived from an EMBL/GenBank/DDBJ whole genome shotgun (WGS) entry which is preliminary data.</text>
</comment>
<accession>A0ACA9RZC6</accession>
<gene>
    <name evidence="1" type="ORF">RPERSI_LOCUS24647</name>
</gene>
<proteinExistence type="predicted"/>
<feature type="non-terminal residue" evidence="1">
    <location>
        <position position="41"/>
    </location>
</feature>
<organism evidence="1 2">
    <name type="scientific">Racocetra persica</name>
    <dbReference type="NCBI Taxonomy" id="160502"/>
    <lineage>
        <taxon>Eukaryota</taxon>
        <taxon>Fungi</taxon>
        <taxon>Fungi incertae sedis</taxon>
        <taxon>Mucoromycota</taxon>
        <taxon>Glomeromycotina</taxon>
        <taxon>Glomeromycetes</taxon>
        <taxon>Diversisporales</taxon>
        <taxon>Gigasporaceae</taxon>
        <taxon>Racocetra</taxon>
    </lineage>
</organism>